<feature type="transmembrane region" description="Helical" evidence="6">
    <location>
        <begin position="87"/>
        <end position="107"/>
    </location>
</feature>
<comment type="caution">
    <text evidence="8">The sequence shown here is derived from an EMBL/GenBank/DDBJ whole genome shotgun (WGS) entry which is preliminary data.</text>
</comment>
<accession>A0A5C8ZQ27</accession>
<evidence type="ECO:0000256" key="6">
    <source>
        <dbReference type="SAM" id="Phobius"/>
    </source>
</evidence>
<keyword evidence="9" id="KW-1185">Reference proteome</keyword>
<feature type="transmembrane region" description="Helical" evidence="6">
    <location>
        <begin position="191"/>
        <end position="210"/>
    </location>
</feature>
<sequence>MGYLAVSSVEQSASERYAWYVVAVLTFAYTVAFIDRQIISLLVEPIKADLQISDSQFSWLAGFAFALFYSFMGVPIARLADRYNRKYLICAGVFLWSLLTAMCGLSRTYAQLFLMRMGVGVGEAALSPAAYSMIADYFPPARVSRAIGVYVMGLYLGSGIALVAGSTVVALVSTADPVTVPFIGEIKPWQMTFPIVALPGFLVLALMMTVKEPQRSRPAGVSDNAPLQQRKFADVRRFLMRNWQFLGLLTLGFLLLGTVVSAYLIWLPETLRRTHGISITEAGFMYGVVLLLFGTTGPIFGGWLAGYLNRKCVRHGEGEIKATEWCTLAMIPLATLAPLAPSLSLAVVLIAGATFVLSAPQGLAPSILQVVCPADMRAQVTSLYILVSVLLGFTLGPVLTAGINDHLLGDESALNISLAIVTGCLLPLGLVCLRMARLRFCEQGVTQVW</sequence>
<feature type="transmembrane region" description="Helical" evidence="6">
    <location>
        <begin position="415"/>
        <end position="433"/>
    </location>
</feature>
<dbReference type="GO" id="GO:0022857">
    <property type="term" value="F:transmembrane transporter activity"/>
    <property type="evidence" value="ECO:0007669"/>
    <property type="project" value="InterPro"/>
</dbReference>
<dbReference type="InterPro" id="IPR011701">
    <property type="entry name" value="MFS"/>
</dbReference>
<reference evidence="8 9" key="1">
    <citation type="submission" date="2019-08" db="EMBL/GenBank/DDBJ databases">
        <title>Parahaliea maris sp. nov., isolated from the surface seawater.</title>
        <authorList>
            <person name="Liu Y."/>
        </authorList>
    </citation>
    <scope>NUCLEOTIDE SEQUENCE [LARGE SCALE GENOMIC DNA]</scope>
    <source>
        <strain evidence="8 9">S2-26</strain>
    </source>
</reference>
<feature type="transmembrane region" description="Helical" evidence="6">
    <location>
        <begin position="147"/>
        <end position="171"/>
    </location>
</feature>
<evidence type="ECO:0000256" key="1">
    <source>
        <dbReference type="ARBA" id="ARBA00004141"/>
    </source>
</evidence>
<gene>
    <name evidence="8" type="ORF">FVW59_14730</name>
</gene>
<keyword evidence="5 6" id="KW-0472">Membrane</keyword>
<dbReference type="PANTHER" id="PTHR23505:SF79">
    <property type="entry name" value="PROTEIN SPINSTER"/>
    <property type="match status" value="1"/>
</dbReference>
<dbReference type="InterPro" id="IPR044770">
    <property type="entry name" value="MFS_spinster-like"/>
</dbReference>
<evidence type="ECO:0000313" key="9">
    <source>
        <dbReference type="Proteomes" id="UP000321933"/>
    </source>
</evidence>
<dbReference type="PANTHER" id="PTHR23505">
    <property type="entry name" value="SPINSTER"/>
    <property type="match status" value="1"/>
</dbReference>
<dbReference type="SUPFAM" id="SSF103473">
    <property type="entry name" value="MFS general substrate transporter"/>
    <property type="match status" value="1"/>
</dbReference>
<evidence type="ECO:0000259" key="7">
    <source>
        <dbReference type="PROSITE" id="PS50850"/>
    </source>
</evidence>
<feature type="domain" description="Major facilitator superfamily (MFS) profile" evidence="7">
    <location>
        <begin position="21"/>
        <end position="439"/>
    </location>
</feature>
<dbReference type="InterPro" id="IPR020846">
    <property type="entry name" value="MFS_dom"/>
</dbReference>
<dbReference type="PROSITE" id="PS50850">
    <property type="entry name" value="MFS"/>
    <property type="match status" value="1"/>
</dbReference>
<dbReference type="Gene3D" id="1.20.1250.20">
    <property type="entry name" value="MFS general substrate transporter like domains"/>
    <property type="match status" value="1"/>
</dbReference>
<comment type="subcellular location">
    <subcellularLocation>
        <location evidence="1">Membrane</location>
        <topology evidence="1">Multi-pass membrane protein</topology>
    </subcellularLocation>
</comment>
<feature type="transmembrane region" description="Helical" evidence="6">
    <location>
        <begin position="17"/>
        <end position="39"/>
    </location>
</feature>
<dbReference type="AlphaFoldDB" id="A0A5C8ZQ27"/>
<dbReference type="Proteomes" id="UP000321933">
    <property type="component" value="Unassembled WGS sequence"/>
</dbReference>
<dbReference type="InterPro" id="IPR036259">
    <property type="entry name" value="MFS_trans_sf"/>
</dbReference>
<feature type="transmembrane region" description="Helical" evidence="6">
    <location>
        <begin position="59"/>
        <end position="80"/>
    </location>
</feature>
<feature type="transmembrane region" description="Helical" evidence="6">
    <location>
        <begin position="286"/>
        <end position="308"/>
    </location>
</feature>
<organism evidence="8 9">
    <name type="scientific">Parahaliea aestuarii</name>
    <dbReference type="NCBI Taxonomy" id="1852021"/>
    <lineage>
        <taxon>Bacteria</taxon>
        <taxon>Pseudomonadati</taxon>
        <taxon>Pseudomonadota</taxon>
        <taxon>Gammaproteobacteria</taxon>
        <taxon>Cellvibrionales</taxon>
        <taxon>Halieaceae</taxon>
        <taxon>Parahaliea</taxon>
    </lineage>
</organism>
<feature type="transmembrane region" description="Helical" evidence="6">
    <location>
        <begin position="320"/>
        <end position="340"/>
    </location>
</feature>
<evidence type="ECO:0000313" key="8">
    <source>
        <dbReference type="EMBL" id="TXS90586.1"/>
    </source>
</evidence>
<keyword evidence="2" id="KW-0813">Transport</keyword>
<dbReference type="EMBL" id="VRYZ01000006">
    <property type="protein sequence ID" value="TXS90586.1"/>
    <property type="molecule type" value="Genomic_DNA"/>
</dbReference>
<name>A0A5C8ZQ27_9GAMM</name>
<evidence type="ECO:0000256" key="2">
    <source>
        <dbReference type="ARBA" id="ARBA00022448"/>
    </source>
</evidence>
<proteinExistence type="predicted"/>
<dbReference type="Pfam" id="PF07690">
    <property type="entry name" value="MFS_1"/>
    <property type="match status" value="1"/>
</dbReference>
<feature type="transmembrane region" description="Helical" evidence="6">
    <location>
        <begin position="245"/>
        <end position="266"/>
    </location>
</feature>
<feature type="transmembrane region" description="Helical" evidence="6">
    <location>
        <begin position="113"/>
        <end position="135"/>
    </location>
</feature>
<dbReference type="GO" id="GO:0016020">
    <property type="term" value="C:membrane"/>
    <property type="evidence" value="ECO:0007669"/>
    <property type="project" value="UniProtKB-SubCell"/>
</dbReference>
<protein>
    <submittedName>
        <fullName evidence="8">MFS transporter</fullName>
    </submittedName>
</protein>
<keyword evidence="4 6" id="KW-1133">Transmembrane helix</keyword>
<evidence type="ECO:0000256" key="4">
    <source>
        <dbReference type="ARBA" id="ARBA00022989"/>
    </source>
</evidence>
<feature type="transmembrane region" description="Helical" evidence="6">
    <location>
        <begin position="346"/>
        <end position="371"/>
    </location>
</feature>
<evidence type="ECO:0000256" key="5">
    <source>
        <dbReference type="ARBA" id="ARBA00023136"/>
    </source>
</evidence>
<dbReference type="OrthoDB" id="6057322at2"/>
<evidence type="ECO:0000256" key="3">
    <source>
        <dbReference type="ARBA" id="ARBA00022692"/>
    </source>
</evidence>
<dbReference type="CDD" id="cd17328">
    <property type="entry name" value="MFS_spinster_like"/>
    <property type="match status" value="1"/>
</dbReference>
<keyword evidence="3 6" id="KW-0812">Transmembrane</keyword>
<feature type="transmembrane region" description="Helical" evidence="6">
    <location>
        <begin position="383"/>
        <end position="403"/>
    </location>
</feature>